<proteinExistence type="inferred from homology"/>
<dbReference type="GeneID" id="24094300"/>
<dbReference type="InterPro" id="IPR036322">
    <property type="entry name" value="WD40_repeat_dom_sf"/>
</dbReference>
<dbReference type="PANTHER" id="PTHR22851">
    <property type="entry name" value="U3 SMALL NUCLEOLAR RNA U3 SNORNA ASSOCIATED PROTEIN"/>
    <property type="match status" value="1"/>
</dbReference>
<dbReference type="RefSeq" id="XP_012178672.1">
    <property type="nucleotide sequence ID" value="XM_012323282.1"/>
</dbReference>
<dbReference type="InterPro" id="IPR019775">
    <property type="entry name" value="WD40_repeat_CS"/>
</dbReference>
<sequence>MVKISVLQHAPAAHLPSRPGDPTPTSRNLDPLLHPFSRARERMRALNAAKMERIFAKPFVAALEGHVDAVETMARKPESLDMVASGSWDGGLILHDISRRTRVLHVEGAHKGKVSGVCFAGKDRLLSCGVDRNVKLWNIQQSTDDVDDDGAGPSVKRKPLNIFPGKAAFNSVDHHRSDPLFATASNLVQIWDETRKAAISDLTFPTSTETISAVRFNLSESSVLASIGSDRTFTLYDIRTGKAERRVVMQMSSNSLSWSPTFPTVLLLASEDHNLYTFDIRSLRTPTQIYKAHVAAVMSCDWSPTGTELVSGGWDRTVRIWKEGVGTAPEVYHTKRMQRVTSTLYTADARFVLSGSDDGNVRIWKAHASEKLGIITARERSAIEYRESLKERWKMDAEVGKVQRSRHIPKPVHKAGQLKRTMLEARRVKEERRRKHSRAGENKPKAERKKLVIAEQT</sequence>
<evidence type="ECO:0000256" key="2">
    <source>
        <dbReference type="ARBA" id="ARBA00005649"/>
    </source>
</evidence>
<evidence type="ECO:0000256" key="3">
    <source>
        <dbReference type="ARBA" id="ARBA00021762"/>
    </source>
</evidence>
<dbReference type="Pfam" id="PF04158">
    <property type="entry name" value="Sof1"/>
    <property type="match status" value="1"/>
</dbReference>
<dbReference type="UniPathway" id="UPA00143"/>
<feature type="region of interest" description="Disordered" evidence="10">
    <location>
        <begin position="11"/>
        <end position="32"/>
    </location>
</feature>
<gene>
    <name evidence="12" type="ORF">FIBRA_01407</name>
</gene>
<dbReference type="PANTHER" id="PTHR22851:SF0">
    <property type="entry name" value="DDB1- AND CUL4-ASSOCIATED FACTOR 13"/>
    <property type="match status" value="1"/>
</dbReference>
<evidence type="ECO:0000256" key="1">
    <source>
        <dbReference type="ARBA" id="ARBA00004604"/>
    </source>
</evidence>
<feature type="repeat" description="WD" evidence="9">
    <location>
        <begin position="333"/>
        <end position="374"/>
    </location>
</feature>
<dbReference type="PROSITE" id="PS00678">
    <property type="entry name" value="WD_REPEATS_1"/>
    <property type="match status" value="1"/>
</dbReference>
<evidence type="ECO:0000256" key="6">
    <source>
        <dbReference type="ARBA" id="ARBA00023242"/>
    </source>
</evidence>
<dbReference type="PROSITE" id="PS50082">
    <property type="entry name" value="WD_REPEATS_2"/>
    <property type="match status" value="3"/>
</dbReference>
<dbReference type="InParanoid" id="J4H137"/>
<evidence type="ECO:0000256" key="4">
    <source>
        <dbReference type="ARBA" id="ARBA00022574"/>
    </source>
</evidence>
<evidence type="ECO:0000259" key="11">
    <source>
        <dbReference type="Pfam" id="PF04158"/>
    </source>
</evidence>
<dbReference type="Proteomes" id="UP000006352">
    <property type="component" value="Unassembled WGS sequence"/>
</dbReference>
<keyword evidence="4 9" id="KW-0853">WD repeat</keyword>
<dbReference type="FunCoup" id="J4H137">
    <property type="interactions" value="829"/>
</dbReference>
<keyword evidence="7" id="KW-0687">Ribonucleoprotein</keyword>
<keyword evidence="5" id="KW-0677">Repeat</keyword>
<evidence type="ECO:0000256" key="9">
    <source>
        <dbReference type="PROSITE-ProRule" id="PRU00221"/>
    </source>
</evidence>
<evidence type="ECO:0000256" key="5">
    <source>
        <dbReference type="ARBA" id="ARBA00022737"/>
    </source>
</evidence>
<evidence type="ECO:0000256" key="7">
    <source>
        <dbReference type="ARBA" id="ARBA00023274"/>
    </source>
</evidence>
<feature type="region of interest" description="Disordered" evidence="10">
    <location>
        <begin position="426"/>
        <end position="457"/>
    </location>
</feature>
<dbReference type="InterPro" id="IPR007287">
    <property type="entry name" value="Sof1"/>
</dbReference>
<dbReference type="SMART" id="SM00320">
    <property type="entry name" value="WD40"/>
    <property type="match status" value="7"/>
</dbReference>
<feature type="repeat" description="WD" evidence="9">
    <location>
        <begin position="290"/>
        <end position="322"/>
    </location>
</feature>
<dbReference type="GO" id="GO:0000462">
    <property type="term" value="P:maturation of SSU-rRNA from tricistronic rRNA transcript (SSU-rRNA, 5.8S rRNA, LSU-rRNA)"/>
    <property type="evidence" value="ECO:0007669"/>
    <property type="project" value="TreeGrafter"/>
</dbReference>
<dbReference type="STRING" id="599839.J4H137"/>
<comment type="similarity">
    <text evidence="2">Belongs to the WD repeat DCAF13/WDSOF1 family.</text>
</comment>
<dbReference type="InterPro" id="IPR001680">
    <property type="entry name" value="WD40_rpt"/>
</dbReference>
<dbReference type="InterPro" id="IPR051733">
    <property type="entry name" value="WD_repeat_DCAF13/WDSOF1"/>
</dbReference>
<dbReference type="PROSITE" id="PS50294">
    <property type="entry name" value="WD_REPEATS_REGION"/>
    <property type="match status" value="2"/>
</dbReference>
<dbReference type="Pfam" id="PF00400">
    <property type="entry name" value="WD40"/>
    <property type="match status" value="3"/>
</dbReference>
<evidence type="ECO:0000256" key="10">
    <source>
        <dbReference type="SAM" id="MobiDB-lite"/>
    </source>
</evidence>
<feature type="compositionally biased region" description="Basic and acidic residues" evidence="10">
    <location>
        <begin position="438"/>
        <end position="457"/>
    </location>
</feature>
<feature type="domain" description="Sof1-like protein" evidence="11">
    <location>
        <begin position="366"/>
        <end position="451"/>
    </location>
</feature>
<keyword evidence="13" id="KW-1185">Reference proteome</keyword>
<dbReference type="GO" id="GO:0016567">
    <property type="term" value="P:protein ubiquitination"/>
    <property type="evidence" value="ECO:0007669"/>
    <property type="project" value="UniProtKB-UniPathway"/>
</dbReference>
<dbReference type="Gene3D" id="2.130.10.10">
    <property type="entry name" value="YVTN repeat-like/Quinoprotein amine dehydrogenase"/>
    <property type="match status" value="2"/>
</dbReference>
<feature type="repeat" description="WD" evidence="9">
    <location>
        <begin position="107"/>
        <end position="147"/>
    </location>
</feature>
<reference evidence="12 13" key="1">
    <citation type="journal article" date="2012" name="Appl. Environ. Microbiol.">
        <title>Short-read sequencing for genomic analysis of the brown rot fungus Fibroporia radiculosa.</title>
        <authorList>
            <person name="Tang J.D."/>
            <person name="Perkins A.D."/>
            <person name="Sonstegard T.S."/>
            <person name="Schroeder S.G."/>
            <person name="Burgess S.C."/>
            <person name="Diehl S.V."/>
        </authorList>
    </citation>
    <scope>NUCLEOTIDE SEQUENCE [LARGE SCALE GENOMIC DNA]</scope>
    <source>
        <strain evidence="12 13">TFFH 294</strain>
    </source>
</reference>
<dbReference type="InterPro" id="IPR020472">
    <property type="entry name" value="WD40_PAC1"/>
</dbReference>
<evidence type="ECO:0000313" key="13">
    <source>
        <dbReference type="Proteomes" id="UP000006352"/>
    </source>
</evidence>
<protein>
    <recommendedName>
        <fullName evidence="3">DDB1- and CUL4-associated factor 13</fullName>
    </recommendedName>
    <alternativeName>
        <fullName evidence="8">WD repeat and SOF domain-containing protein 1</fullName>
    </alternativeName>
</protein>
<name>J4H137_9APHY</name>
<dbReference type="EMBL" id="HE796930">
    <property type="protein sequence ID" value="CCL99389.1"/>
    <property type="molecule type" value="Genomic_DNA"/>
</dbReference>
<organism evidence="12 13">
    <name type="scientific">Fibroporia radiculosa</name>
    <dbReference type="NCBI Taxonomy" id="599839"/>
    <lineage>
        <taxon>Eukaryota</taxon>
        <taxon>Fungi</taxon>
        <taxon>Dikarya</taxon>
        <taxon>Basidiomycota</taxon>
        <taxon>Agaricomycotina</taxon>
        <taxon>Agaricomycetes</taxon>
        <taxon>Polyporales</taxon>
        <taxon>Fibroporiaceae</taxon>
        <taxon>Fibroporia</taxon>
    </lineage>
</organism>
<dbReference type="HOGENOM" id="CLU_033999_0_0_1"/>
<dbReference type="GO" id="GO:0032040">
    <property type="term" value="C:small-subunit processome"/>
    <property type="evidence" value="ECO:0007669"/>
    <property type="project" value="TreeGrafter"/>
</dbReference>
<evidence type="ECO:0000313" key="12">
    <source>
        <dbReference type="EMBL" id="CCL99389.1"/>
    </source>
</evidence>
<dbReference type="SUPFAM" id="SSF50978">
    <property type="entry name" value="WD40 repeat-like"/>
    <property type="match status" value="1"/>
</dbReference>
<keyword evidence="6" id="KW-0539">Nucleus</keyword>
<dbReference type="InterPro" id="IPR015943">
    <property type="entry name" value="WD40/YVTN_repeat-like_dom_sf"/>
</dbReference>
<dbReference type="OrthoDB" id="10249065at2759"/>
<evidence type="ECO:0000256" key="8">
    <source>
        <dbReference type="ARBA" id="ARBA00032239"/>
    </source>
</evidence>
<comment type="subcellular location">
    <subcellularLocation>
        <location evidence="1">Nucleus</location>
        <location evidence="1">Nucleolus</location>
    </subcellularLocation>
</comment>
<accession>J4H137</accession>
<dbReference type="PRINTS" id="PR00320">
    <property type="entry name" value="GPROTEINBRPT"/>
</dbReference>
<dbReference type="AlphaFoldDB" id="J4H137"/>